<evidence type="ECO:0000313" key="3">
    <source>
        <dbReference type="EMBL" id="CAB41724.1"/>
    </source>
</evidence>
<dbReference type="ExpressionAtlas" id="Q9SU31">
    <property type="expression patterns" value="baseline and differential"/>
</dbReference>
<reference evidence="4" key="2">
    <citation type="submission" date="2000-03" db="EMBL/GenBank/DDBJ databases">
        <authorList>
            <person name="Peters S.A."/>
            <person name="van Staveren M."/>
            <person name="Dirkse W."/>
            <person name="Stiekema W."/>
            <person name="Mewes H.W."/>
            <person name="Lemcke K."/>
            <person name="Mayer K.F.X."/>
        </authorList>
    </citation>
    <scope>NUCLEOTIDE SEQUENCE</scope>
</reference>
<proteinExistence type="evidence at protein level"/>
<gene>
    <name evidence="1 3" type="ordered locus">At4g12540</name>
    <name evidence="2" type="ORF">T1P17.130</name>
    <name evidence="2" type="ORF">T1P17_130</name>
</gene>
<reference evidence="2" key="5">
    <citation type="submission" date="2016-05" db="EMBL/GenBank/DDBJ databases">
        <authorList>
            <person name="Krishnakumar V."/>
            <person name="Cheng C.-Y."/>
            <person name="Chan A.P."/>
            <person name="Schobel S."/>
            <person name="Kim M."/>
            <person name="Ferlanti E.S."/>
            <person name="Belyaeva I."/>
            <person name="Rosen B.D."/>
            <person name="Micklem G."/>
            <person name="Miller J.R."/>
            <person name="Vaughn M."/>
            <person name="Town C.D."/>
        </authorList>
    </citation>
    <scope>NUCLEOTIDE SEQUENCE</scope>
</reference>
<name>Q9SU31_ARATH</name>
<dbReference type="PANTHER" id="PTHR37238:SF1">
    <property type="entry name" value="OS05G0532500 PROTEIN"/>
    <property type="match status" value="1"/>
</dbReference>
<keyword evidence="6 7" id="KW-1267">Proteomics identification</keyword>
<dbReference type="Proteomes" id="UP000006548">
    <property type="component" value="Chromosome 4"/>
</dbReference>
<organism evidence="3">
    <name type="scientific">Arabidopsis thaliana</name>
    <name type="common">Mouse-ear cress</name>
    <dbReference type="NCBI Taxonomy" id="3702"/>
    <lineage>
        <taxon>Eukaryota</taxon>
        <taxon>Viridiplantae</taxon>
        <taxon>Streptophyta</taxon>
        <taxon>Embryophyta</taxon>
        <taxon>Tracheophyta</taxon>
        <taxon>Spermatophyta</taxon>
        <taxon>Magnoliopsida</taxon>
        <taxon>eudicotyledons</taxon>
        <taxon>Gunneridae</taxon>
        <taxon>Pentapetalae</taxon>
        <taxon>rosids</taxon>
        <taxon>malvids</taxon>
        <taxon>Brassicales</taxon>
        <taxon>Brassicaceae</taxon>
        <taxon>Camelineae</taxon>
        <taxon>Arabidopsis</taxon>
    </lineage>
</organism>
<dbReference type="PANTHER" id="PTHR37238">
    <property type="entry name" value="OS05G0532500 PROTEIN"/>
    <property type="match status" value="1"/>
</dbReference>
<reference evidence="5" key="6">
    <citation type="journal article" date="2017" name="Plant J.">
        <title>Araport11: a complete reannotation of the Arabidopsis thaliana reference genome.</title>
        <authorList>
            <person name="Cheng C.Y."/>
            <person name="Krishnakumar V."/>
            <person name="Chan A.P."/>
            <person name="Thibaud-Nissen F."/>
            <person name="Schobel S."/>
            <person name="Town C.D."/>
        </authorList>
    </citation>
    <scope>GENOME REANNOTATION</scope>
    <source>
        <strain evidence="5">cv. Columbia</strain>
    </source>
</reference>
<evidence type="ECO:0000313" key="5">
    <source>
        <dbReference type="Proteomes" id="UP000006548"/>
    </source>
</evidence>
<dbReference type="KEGG" id="ath:AT4G12540"/>
<reference evidence="3" key="3">
    <citation type="submission" date="2000-03" db="EMBL/GenBank/DDBJ databases">
        <authorList>
            <person name="EU Arabidopsis sequencing project"/>
        </authorList>
    </citation>
    <scope>NUCLEOTIDE SEQUENCE</scope>
</reference>
<dbReference type="SMR" id="Q9SU31"/>
<dbReference type="HOGENOM" id="CLU_033680_0_0_1"/>
<dbReference type="Araport" id="AT4G12540"/>
<dbReference type="PaxDb" id="3702-AT4G12540.1"/>
<protein>
    <submittedName>
        <fullName evidence="3">Uncharacterized protein AT4g12540</fullName>
    </submittedName>
</protein>
<dbReference type="iPTMnet" id="Q9SU31"/>
<evidence type="ECO:0000313" key="2">
    <source>
        <dbReference type="EMBL" id="AEE83144.1"/>
    </source>
</evidence>
<dbReference type="GeneID" id="826866"/>
<reference evidence="2" key="4">
    <citation type="submission" date="2011-02" db="EMBL/GenBank/DDBJ databases">
        <authorList>
            <consortium name="TAIR"/>
            <person name="Swarbreck D."/>
            <person name="Lamesch P."/>
            <person name="Wilks C."/>
            <person name="Huala E."/>
        </authorList>
    </citation>
    <scope>NUCLEOTIDE SEQUENCE</scope>
</reference>
<dbReference type="FunCoup" id="Q9SU31">
    <property type="interactions" value="263"/>
</dbReference>
<dbReference type="EMBL" id="CP002687">
    <property type="protein sequence ID" value="AEE83144.1"/>
    <property type="molecule type" value="Genomic_DNA"/>
</dbReference>
<evidence type="ECO:0007829" key="7">
    <source>
        <dbReference type="ProteomicsDB" id="Q9SU31"/>
    </source>
</evidence>
<dbReference type="EMBL" id="AL049730">
    <property type="protein sequence ID" value="CAB41724.1"/>
    <property type="molecule type" value="Genomic_DNA"/>
</dbReference>
<reference evidence="2 5" key="1">
    <citation type="journal article" date="1999" name="Nature">
        <title>Sequence and analysis of chromosome 4 of the plant Arabidopsis thaliana.</title>
        <authorList>
            <consortium name="EU"/>
            <consortium name="CSHL and WU Arabidopsis Sequencing Project"/>
            <person name="Mayer K."/>
            <person name="Schuller C."/>
            <person name="Wambutt R."/>
            <person name="Murphy G."/>
            <person name="Volckaert G."/>
            <person name="Pohl T."/>
            <person name="Dusterhoft A."/>
            <person name="Stiekema W."/>
            <person name="Entian K.D."/>
            <person name="Terryn N."/>
            <person name="Harris B."/>
            <person name="Ansorge W."/>
            <person name="Brandt P."/>
            <person name="Grivell L."/>
            <person name="Rieger M."/>
            <person name="Weichselgartner M."/>
            <person name="de Simone V."/>
            <person name="Obermaier B."/>
            <person name="Mache R."/>
            <person name="Muller M."/>
            <person name="Kreis M."/>
            <person name="Delseny M."/>
            <person name="Puigdomenech P."/>
            <person name="Watson M."/>
            <person name="Schmidtheini T."/>
            <person name="Reichert B."/>
            <person name="Portatelle D."/>
            <person name="Perez-Alonso M."/>
            <person name="Boutry M."/>
            <person name="Bancroft I."/>
            <person name="Vos P."/>
            <person name="Hoheisel J."/>
            <person name="Zimmermann W."/>
            <person name="Wedler H."/>
            <person name="Ridley P."/>
            <person name="Langham S.A."/>
            <person name="McCullagh B."/>
            <person name="Bilham L."/>
            <person name="Robben J."/>
            <person name="Van der Schueren J."/>
            <person name="Grymonprez B."/>
            <person name="Chuang Y.J."/>
            <person name="Vandenbussche F."/>
            <person name="Braeken M."/>
            <person name="Weltjens I."/>
            <person name="Voet M."/>
            <person name="Bastiaens I."/>
            <person name="Aert R."/>
            <person name="Defoor E."/>
            <person name="Weitzenegger T."/>
            <person name="Bothe G."/>
            <person name="Ramsperger U."/>
            <person name="Hilbert H."/>
            <person name="Braun M."/>
            <person name="Holzer E."/>
            <person name="Brandt A."/>
            <person name="Peters S."/>
            <person name="van Staveren M."/>
            <person name="Dirske W."/>
            <person name="Mooijman P."/>
            <person name="Klein Lankhorst R."/>
            <person name="Rose M."/>
            <person name="Hauf J."/>
            <person name="Kotter P."/>
            <person name="Berneiser S."/>
            <person name="Hempel S."/>
            <person name="Feldpausch M."/>
            <person name="Lamberth S."/>
            <person name="Van den Daele H."/>
            <person name="De Keyser A."/>
            <person name="Buysshaert C."/>
            <person name="Gielen J."/>
            <person name="Villarroel R."/>
            <person name="De Clercq R."/>
            <person name="Van Montagu M."/>
            <person name="Rogers J."/>
            <person name="Cronin A."/>
            <person name="Quail M."/>
            <person name="Bray-Allen S."/>
            <person name="Clark L."/>
            <person name="Doggett J."/>
            <person name="Hall S."/>
            <person name="Kay M."/>
            <person name="Lennard N."/>
            <person name="McLay K."/>
            <person name="Mayes R."/>
            <person name="Pettett A."/>
            <person name="Rajandream M.A."/>
            <person name="Lyne M."/>
            <person name="Benes V."/>
            <person name="Rechmann S."/>
            <person name="Borkova D."/>
            <person name="Blocker H."/>
            <person name="Scharfe M."/>
            <person name="Grimm M."/>
            <person name="Lohnert T.H."/>
            <person name="Dose S."/>
            <person name="de Haan M."/>
            <person name="Maarse A."/>
            <person name="Schafer M."/>
            <person name="Muller-Auer S."/>
            <person name="Gabel C."/>
            <person name="Fuchs M."/>
            <person name="Fartmann B."/>
            <person name="Granderath K."/>
            <person name="Dauner D."/>
            <person name="Herzl A."/>
            <person name="Neumann S."/>
            <person name="Argiriou A."/>
            <person name="Vitale D."/>
            <person name="Liguori R."/>
            <person name="Piravandi E."/>
            <person name="Massenet O."/>
            <person name="Quigley F."/>
            <person name="Clabauld G."/>
            <person name="Mundlein A."/>
            <person name="Felber R."/>
            <person name="Schnabl S."/>
            <person name="Hiller R."/>
            <person name="Schmidt W."/>
            <person name="Lecharny A."/>
            <person name="Aubourg S."/>
            <person name="Chefdor F."/>
            <person name="Cooke R."/>
            <person name="Berger C."/>
            <person name="Montfort A."/>
            <person name="Casacuberta E."/>
            <person name="Gibbons T."/>
            <person name="Weber N."/>
            <person name="Vandenbol M."/>
            <person name="Bargues M."/>
            <person name="Terol J."/>
            <person name="Torres A."/>
            <person name="Perez-Perez A."/>
            <person name="Purnelle B."/>
            <person name="Bent E."/>
            <person name="Johnson S."/>
            <person name="Tacon D."/>
            <person name="Jesse T."/>
            <person name="Heijnen L."/>
            <person name="Schwarz S."/>
            <person name="Scholler P."/>
            <person name="Heber S."/>
            <person name="Francs P."/>
            <person name="Bielke C."/>
            <person name="Frishman D."/>
            <person name="Haase D."/>
            <person name="Lemcke K."/>
            <person name="Mewes H.W."/>
            <person name="Stocker S."/>
            <person name="Zaccaria P."/>
            <person name="Bevan M."/>
            <person name="Wilson R.K."/>
            <person name="de la Bastide M."/>
            <person name="Habermann K."/>
            <person name="Parnell L."/>
            <person name="Dedhia N."/>
            <person name="Gnoj L."/>
            <person name="Schutz K."/>
            <person name="Huang E."/>
            <person name="Spiegel L."/>
            <person name="Sehkon M."/>
            <person name="Murray J."/>
            <person name="Sheet P."/>
            <person name="Cordes M."/>
            <person name="Abu-Threideh J."/>
            <person name="Stoneking T."/>
            <person name="Kalicki J."/>
            <person name="Graves T."/>
            <person name="Harmon G."/>
            <person name="Edwards J."/>
            <person name="Latreille P."/>
            <person name="Courtney L."/>
            <person name="Cloud J."/>
            <person name="Abbott A."/>
            <person name="Scott K."/>
            <person name="Johnson D."/>
            <person name="Minx P."/>
            <person name="Bentley D."/>
            <person name="Fulton B."/>
            <person name="Miller N."/>
            <person name="Greco T."/>
            <person name="Kemp K."/>
            <person name="Kramer J."/>
            <person name="Fulton L."/>
            <person name="Mardis E."/>
            <person name="Dante M."/>
            <person name="Pepin K."/>
            <person name="Hillier L."/>
            <person name="Nelson J."/>
            <person name="Spieth J."/>
            <person name="Ryan E."/>
            <person name="Andrews S."/>
            <person name="Geisel C."/>
            <person name="Layman D."/>
            <person name="Du H."/>
            <person name="Ali J."/>
            <person name="Berghoff A."/>
            <person name="Jones K."/>
            <person name="Drone K."/>
            <person name="Cotton M."/>
            <person name="Joshu C."/>
            <person name="Antonoiu B."/>
            <person name="Zidanic M."/>
            <person name="Strong C."/>
            <person name="Sun H."/>
            <person name="Lamar B."/>
            <person name="Yordan C."/>
            <person name="Ma P."/>
            <person name="Zhong J."/>
            <person name="Preston R."/>
            <person name="Vil D."/>
            <person name="Shekher M."/>
            <person name="Matero A."/>
            <person name="Shah R."/>
            <person name="Swaby I.K."/>
            <person name="O'Shaughnessy A."/>
            <person name="Rodriguez M."/>
            <person name="Hoffmann J."/>
            <person name="Till S."/>
            <person name="Granat S."/>
            <person name="Shohdy N."/>
            <person name="Hasegawa A."/>
            <person name="Hameed A."/>
            <person name="Lodhi M."/>
            <person name="Johnson A."/>
            <person name="Chen E."/>
            <person name="Marra M."/>
            <person name="Martienssen R."/>
            <person name="McCombie W.R."/>
        </authorList>
    </citation>
    <scope>NUCLEOTIDE SEQUENCE [LARGE SCALE GENOMIC DNA]</scope>
    <source>
        <strain evidence="5">cv. Columbia</strain>
    </source>
</reference>
<keyword evidence="5" id="KW-1185">Reference proteome</keyword>
<dbReference type="STRING" id="3702.Q9SU31"/>
<evidence type="ECO:0000313" key="1">
    <source>
        <dbReference type="Araport" id="AT4G12540"/>
    </source>
</evidence>
<dbReference type="AlphaFoldDB" id="Q9SU31"/>
<dbReference type="ProteomicsDB" id="179187"/>
<evidence type="ECO:0000313" key="4">
    <source>
        <dbReference type="EMBL" id="CAB78297.1"/>
    </source>
</evidence>
<dbReference type="EMBL" id="AL161534">
    <property type="protein sequence ID" value="CAB78297.1"/>
    <property type="molecule type" value="Genomic_DNA"/>
</dbReference>
<dbReference type="eggNOG" id="ENOG502QS76">
    <property type="taxonomic scope" value="Eukaryota"/>
</dbReference>
<dbReference type="PIR" id="T07646">
    <property type="entry name" value="T07646"/>
</dbReference>
<sequence>MEPYITRRDTVNQVLHAEEEEEYNDCELDQLFLVHSDIRSVLLQIDELVVEATKRKTVSKHGLIEVESFRTVLSDMLSSLKVSFLLHLLFLNLFLRMQPWFPRLQEAMSDFQLLPEDQEEQSLMSTNEEEDLFDVESPEPTQFEPLVSPSPLVHWRGDHNADKGRQLFLLTPLPLGKSEFLKHQNASKLTAKRIFPDTVANEPLEASKETSDDVLGGESLKTAGLGKSLVHAMDFSENLVEYKPCSSPVLRRKILSELLMTPCLKLSPPKSCTMFKPVPESSQLGKQGACKSTCSELGSSGIEKTDNLCSKYPELLGIQHAPITRKTDLESSPVWWFSPPKTCVLMEPVNEKKPIDETGGSFDVPNIIPEAKHTTEGSMSMVVESTPLFKEPESIMTRNRTKAGESTLKKELWTRFEEATIHDSRFNSMTTTTTVRGNNKKCFMEMLEEVSGNEEDHELSV</sequence>
<accession>Q9SU31</accession>
<evidence type="ECO:0007829" key="6">
    <source>
        <dbReference type="PeptideAtlas" id="Q9SU31"/>
    </source>
</evidence>
<dbReference type="TAIR" id="AT4G12540"/>